<dbReference type="Pfam" id="PF03864">
    <property type="entry name" value="Phage_cap_E"/>
    <property type="match status" value="1"/>
</dbReference>
<dbReference type="InterPro" id="IPR005564">
    <property type="entry name" value="Major_capsid_GpE"/>
</dbReference>
<reference evidence="1 2" key="1">
    <citation type="submission" date="2010-12" db="EMBL/GenBank/DDBJ databases">
        <authorList>
            <person name="Muzny D."/>
            <person name="Qin X."/>
            <person name="Deng J."/>
            <person name="Jiang H."/>
            <person name="Liu Y."/>
            <person name="Qu J."/>
            <person name="Song X.-Z."/>
            <person name="Zhang L."/>
            <person name="Thornton R."/>
            <person name="Coyle M."/>
            <person name="Francisco L."/>
            <person name="Jackson L."/>
            <person name="Javaid M."/>
            <person name="Korchina V."/>
            <person name="Kovar C."/>
            <person name="Mata R."/>
            <person name="Mathew T."/>
            <person name="Ngo R."/>
            <person name="Nguyen L."/>
            <person name="Nguyen N."/>
            <person name="Okwuonu G."/>
            <person name="Ongeri F."/>
            <person name="Pham C."/>
            <person name="Simmons D."/>
            <person name="Wilczek-Boney K."/>
            <person name="Hale W."/>
            <person name="Jakkamsetti A."/>
            <person name="Pham P."/>
            <person name="Ruth R."/>
            <person name="San Lucas F."/>
            <person name="Warren J."/>
            <person name="Zhang J."/>
            <person name="Zhao Z."/>
            <person name="Zhou C."/>
            <person name="Zhu D."/>
            <person name="Lee S."/>
            <person name="Bess C."/>
            <person name="Blankenburg K."/>
            <person name="Forbes L."/>
            <person name="Fu Q."/>
            <person name="Gubbala S."/>
            <person name="Hirani K."/>
            <person name="Jayaseelan J.C."/>
            <person name="Lara F."/>
            <person name="Munidasa M."/>
            <person name="Palculict T."/>
            <person name="Patil S."/>
            <person name="Pu L.-L."/>
            <person name="Saada N."/>
            <person name="Tang L."/>
            <person name="Weissenberger G."/>
            <person name="Zhu Y."/>
            <person name="Hemphill L."/>
            <person name="Shang Y."/>
            <person name="Youmans B."/>
            <person name="Ayvaz T."/>
            <person name="Ross M."/>
            <person name="Santibanez J."/>
            <person name="Aqrawi P."/>
            <person name="Gross S."/>
            <person name="Joshi V."/>
            <person name="Fowler G."/>
            <person name="Nazareth L."/>
            <person name="Reid J."/>
            <person name="Worley K."/>
            <person name="Petrosino J."/>
            <person name="Highlander S."/>
            <person name="Gibbs R."/>
        </authorList>
    </citation>
    <scope>NUCLEOTIDE SEQUENCE [LARGE SCALE GENOMIC DNA]</scope>
    <source>
        <strain evidence="1 2">ATCC 51333</strain>
    </source>
</reference>
<dbReference type="AlphaFoldDB" id="E6M109"/>
<evidence type="ECO:0000313" key="2">
    <source>
        <dbReference type="Proteomes" id="UP000005573"/>
    </source>
</evidence>
<accession>E6M109</accession>
<name>E6M109_9ACTO</name>
<protein>
    <recommendedName>
        <fullName evidence="3">Phage major capsid protein E</fullName>
    </recommendedName>
</protein>
<dbReference type="Proteomes" id="UP000005573">
    <property type="component" value="Unassembled WGS sequence"/>
</dbReference>
<organism evidence="1 2">
    <name type="scientific">Mobiluncus curtisii ATCC 51333</name>
    <dbReference type="NCBI Taxonomy" id="887326"/>
    <lineage>
        <taxon>Bacteria</taxon>
        <taxon>Bacillati</taxon>
        <taxon>Actinomycetota</taxon>
        <taxon>Actinomycetes</taxon>
        <taxon>Actinomycetales</taxon>
        <taxon>Actinomycetaceae</taxon>
        <taxon>Mobiluncus</taxon>
    </lineage>
</organism>
<evidence type="ECO:0000313" key="1">
    <source>
        <dbReference type="EMBL" id="EFU79639.1"/>
    </source>
</evidence>
<dbReference type="HOGENOM" id="CLU_051310_1_0_11"/>
<dbReference type="EMBL" id="AEPY01000011">
    <property type="protein sequence ID" value="EFU79639.1"/>
    <property type="molecule type" value="Genomic_DNA"/>
</dbReference>
<sequence>MIDYLRDNVDADLTRFVREVPNRADFLLTSQILPPVSVQSPLYKVKTADITISTAKMWVHNTPAPYSNIDTARSVTKGNFPLLGGKQAVEEFELIFQNIAAGGNQLQLENAVYDNVKNQATAIWARLELAAGSLLATRKVEISENGFIQTIAFDKVAGKTIEDNIAANWTGANAKPLSDEQGWVRELRKTGAPKPGIALASSELIAKMCAAKEYVSQVYGGANAPTVIAPTQLNEIRARWGLAPLVEYDTQVYVDGVATRILPADRLILLPDMTFETVGETQFGLTADALMMTTGGNPALDAVEAPGIVSTKLVEQDPPTVITRTVAAALPVLSNPGHFVTAKIA</sequence>
<gene>
    <name evidence="1" type="ORF">HMPREF0388_1742</name>
</gene>
<comment type="caution">
    <text evidence="1">The sequence shown here is derived from an EMBL/GenBank/DDBJ whole genome shotgun (WGS) entry which is preliminary data.</text>
</comment>
<proteinExistence type="predicted"/>
<evidence type="ECO:0008006" key="3">
    <source>
        <dbReference type="Google" id="ProtNLM"/>
    </source>
</evidence>
<dbReference type="RefSeq" id="WP_004010117.1">
    <property type="nucleotide sequence ID" value="NZ_GL622340.1"/>
</dbReference>